<dbReference type="KEGG" id="oxy:HCG48_06660"/>
<keyword evidence="4" id="KW-1185">Reference proteome</keyword>
<feature type="region of interest" description="Disordered" evidence="1">
    <location>
        <begin position="72"/>
        <end position="128"/>
    </location>
</feature>
<evidence type="ECO:0000256" key="1">
    <source>
        <dbReference type="SAM" id="MobiDB-lite"/>
    </source>
</evidence>
<evidence type="ECO:0000256" key="2">
    <source>
        <dbReference type="SAM" id="Phobius"/>
    </source>
</evidence>
<dbReference type="AlphaFoldDB" id="A0A6H1TVX0"/>
<feature type="compositionally biased region" description="Acidic residues" evidence="1">
    <location>
        <begin position="200"/>
        <end position="216"/>
    </location>
</feature>
<dbReference type="RefSeq" id="WP_168568452.1">
    <property type="nucleotide sequence ID" value="NZ_CP051167.1"/>
</dbReference>
<evidence type="ECO:0000313" key="4">
    <source>
        <dbReference type="Proteomes" id="UP000500857"/>
    </source>
</evidence>
<name>A0A6H1TVX0_9CYAN</name>
<feature type="transmembrane region" description="Helical" evidence="2">
    <location>
        <begin position="7"/>
        <end position="24"/>
    </location>
</feature>
<proteinExistence type="predicted"/>
<feature type="region of interest" description="Disordered" evidence="1">
    <location>
        <begin position="157"/>
        <end position="292"/>
    </location>
</feature>
<keyword evidence="2" id="KW-0472">Membrane</keyword>
<keyword evidence="2" id="KW-1133">Transmembrane helix</keyword>
<feature type="compositionally biased region" description="Basic and acidic residues" evidence="1">
    <location>
        <begin position="281"/>
        <end position="292"/>
    </location>
</feature>
<feature type="compositionally biased region" description="Acidic residues" evidence="1">
    <location>
        <begin position="258"/>
        <end position="280"/>
    </location>
</feature>
<dbReference type="Proteomes" id="UP000500857">
    <property type="component" value="Chromosome"/>
</dbReference>
<keyword evidence="2" id="KW-0812">Transmembrane</keyword>
<feature type="compositionally biased region" description="Polar residues" evidence="1">
    <location>
        <begin position="111"/>
        <end position="120"/>
    </location>
</feature>
<gene>
    <name evidence="3" type="ORF">HCG48_06660</name>
</gene>
<evidence type="ECO:0000313" key="3">
    <source>
        <dbReference type="EMBL" id="QIZ70297.1"/>
    </source>
</evidence>
<feature type="compositionally biased region" description="Basic and acidic residues" evidence="1">
    <location>
        <begin position="97"/>
        <end position="106"/>
    </location>
</feature>
<protein>
    <recommendedName>
        <fullName evidence="5">Lipopolysaccharide assembly protein A domain-containing protein</fullName>
    </recommendedName>
</protein>
<organism evidence="3 4">
    <name type="scientific">Oxynema aestuarii AP17</name>
    <dbReference type="NCBI Taxonomy" id="2064643"/>
    <lineage>
        <taxon>Bacteria</taxon>
        <taxon>Bacillati</taxon>
        <taxon>Cyanobacteriota</taxon>
        <taxon>Cyanophyceae</taxon>
        <taxon>Oscillatoriophycideae</taxon>
        <taxon>Oscillatoriales</taxon>
        <taxon>Oscillatoriaceae</taxon>
        <taxon>Oxynema</taxon>
        <taxon>Oxynema aestuarii</taxon>
    </lineage>
</organism>
<reference evidence="3 4" key="1">
    <citation type="submission" date="2020-04" db="EMBL/GenBank/DDBJ databases">
        <authorList>
            <person name="Basu S."/>
            <person name="Maruthanayagam V."/>
            <person name="Chakraborty S."/>
            <person name="Pramanik A."/>
            <person name="Mukherjee J."/>
            <person name="Brink B."/>
        </authorList>
    </citation>
    <scope>NUCLEOTIDE SEQUENCE [LARGE SCALE GENOMIC DNA]</scope>
    <source>
        <strain evidence="3 4">AP17</strain>
    </source>
</reference>
<evidence type="ECO:0008006" key="5">
    <source>
        <dbReference type="Google" id="ProtNLM"/>
    </source>
</evidence>
<feature type="transmembrane region" description="Helical" evidence="2">
    <location>
        <begin position="44"/>
        <end position="64"/>
    </location>
</feature>
<feature type="compositionally biased region" description="Polar residues" evidence="1">
    <location>
        <begin position="169"/>
        <end position="179"/>
    </location>
</feature>
<dbReference type="EMBL" id="CP051167">
    <property type="protein sequence ID" value="QIZ70297.1"/>
    <property type="molecule type" value="Genomic_DNA"/>
</dbReference>
<accession>A0A6H1TVX0</accession>
<sequence length="292" mass="33189">MRDFRNIVFLVILGGLIIFTLQNLQPSLSLTFLGLKTVPLPLSLYVVGAIALGFTTAWMMWALFSLSNPSVQRRGTRRSRPPEWSEEPDLPRSPASSRDRRDRVEARVNPSGAQTYIQTDADNRLGRGREDEATHLQDLEGEPEENWIDEDDRAIASPSKEYEVERPPTRQSWSGSIYSYTYREGDRPPASPTSRATSGETEEESEEPWENWEGEEGVQNRESDESESVNPTTATDSGDRVYDAPYRVTTPPSQTESNNEDNADEDNADAEEIETPQDWENDWKTPKKKTEW</sequence>